<keyword evidence="2" id="KW-1185">Reference proteome</keyword>
<dbReference type="EMBL" id="CP108036">
    <property type="protein sequence ID" value="WUN77139.1"/>
    <property type="molecule type" value="Genomic_DNA"/>
</dbReference>
<dbReference type="GeneID" id="95494501"/>
<dbReference type="Proteomes" id="UP001432312">
    <property type="component" value="Chromosome"/>
</dbReference>
<dbReference type="RefSeq" id="WP_266496753.1">
    <property type="nucleotide sequence ID" value="NZ_CP108036.1"/>
</dbReference>
<organism evidence="1 2">
    <name type="scientific">Streptomyces erythrochromogenes</name>
    <dbReference type="NCBI Taxonomy" id="285574"/>
    <lineage>
        <taxon>Bacteria</taxon>
        <taxon>Bacillati</taxon>
        <taxon>Actinomycetota</taxon>
        <taxon>Actinomycetes</taxon>
        <taxon>Kitasatosporales</taxon>
        <taxon>Streptomycetaceae</taxon>
        <taxon>Streptomyces</taxon>
    </lineage>
</organism>
<proteinExistence type="predicted"/>
<gene>
    <name evidence="1" type="ORF">OHA91_00655</name>
</gene>
<evidence type="ECO:0000313" key="1">
    <source>
        <dbReference type="EMBL" id="WUN77139.1"/>
    </source>
</evidence>
<evidence type="ECO:0000313" key="2">
    <source>
        <dbReference type="Proteomes" id="UP001432312"/>
    </source>
</evidence>
<name>A0ABZ1Q4F2_9ACTN</name>
<accession>A0ABZ1Q4F2</accession>
<sequence length="55" mass="6033">MSFHNTVRIWATDTGPTTDALPATVLTAPNHLSPHLDNFDWSSPEAHWDAHPPSA</sequence>
<protein>
    <submittedName>
        <fullName evidence="1">Uncharacterized protein</fullName>
    </submittedName>
</protein>
<reference evidence="1" key="1">
    <citation type="submission" date="2022-10" db="EMBL/GenBank/DDBJ databases">
        <title>The complete genomes of actinobacterial strains from the NBC collection.</title>
        <authorList>
            <person name="Joergensen T.S."/>
            <person name="Alvarez Arevalo M."/>
            <person name="Sterndorff E.B."/>
            <person name="Faurdal D."/>
            <person name="Vuksanovic O."/>
            <person name="Mourched A.-S."/>
            <person name="Charusanti P."/>
            <person name="Shaw S."/>
            <person name="Blin K."/>
            <person name="Weber T."/>
        </authorList>
    </citation>
    <scope>NUCLEOTIDE SEQUENCE</scope>
    <source>
        <strain evidence="1">NBC_00303</strain>
    </source>
</reference>